<dbReference type="Pfam" id="PF05635">
    <property type="entry name" value="23S_rRNA_IVP"/>
    <property type="match status" value="1"/>
</dbReference>
<protein>
    <recommendedName>
        <fullName evidence="3">S23 ribosomal protein</fullName>
    </recommendedName>
</protein>
<dbReference type="NCBIfam" id="NF008911">
    <property type="entry name" value="PRK12275.1-2"/>
    <property type="match status" value="1"/>
</dbReference>
<dbReference type="PANTHER" id="PTHR38471:SF2">
    <property type="entry name" value="FOUR HELIX BUNDLE PROTEIN"/>
    <property type="match status" value="1"/>
</dbReference>
<proteinExistence type="predicted"/>
<dbReference type="EMBL" id="AHAM01000172">
    <property type="protein sequence ID" value="EHK55331.1"/>
    <property type="molecule type" value="Genomic_DNA"/>
</dbReference>
<dbReference type="Proteomes" id="UP000003250">
    <property type="component" value="Unassembled WGS sequence"/>
</dbReference>
<dbReference type="PANTHER" id="PTHR38471">
    <property type="entry name" value="FOUR HELIX BUNDLE PROTEIN"/>
    <property type="match status" value="1"/>
</dbReference>
<dbReference type="NCBIfam" id="TIGR02436">
    <property type="entry name" value="four helix bundle protein"/>
    <property type="match status" value="1"/>
</dbReference>
<evidence type="ECO:0008006" key="3">
    <source>
        <dbReference type="Google" id="ProtNLM"/>
    </source>
</evidence>
<gene>
    <name evidence="1" type="ORF">MAXJ12_20950</name>
</gene>
<dbReference type="CDD" id="cd16377">
    <property type="entry name" value="23S_rRNA_IVP_like"/>
    <property type="match status" value="1"/>
</dbReference>
<dbReference type="InterPro" id="IPR036583">
    <property type="entry name" value="23S_rRNA_IVS_sf"/>
</dbReference>
<organism evidence="1 2">
    <name type="scientific">Mesorhizobium alhagi CCNWXJ12-2</name>
    <dbReference type="NCBI Taxonomy" id="1107882"/>
    <lineage>
        <taxon>Bacteria</taxon>
        <taxon>Pseudomonadati</taxon>
        <taxon>Pseudomonadota</taxon>
        <taxon>Alphaproteobacteria</taxon>
        <taxon>Hyphomicrobiales</taxon>
        <taxon>Phyllobacteriaceae</taxon>
        <taxon>Allomesorhizobium</taxon>
    </lineage>
</organism>
<dbReference type="PATRIC" id="fig|1107882.3.peg.4091"/>
<dbReference type="InterPro" id="IPR012657">
    <property type="entry name" value="23S_rRNA-intervening_sequence"/>
</dbReference>
<dbReference type="OrthoDB" id="160990at2"/>
<reference evidence="1 2" key="1">
    <citation type="journal article" date="2012" name="J. Bacteriol.">
        <title>Draft Genome Sequence of Mesorhizobium alhagi CCNWXJ12-2T, a Novel Salt-Resistant Species Isolated from the Desert of Northwestern China.</title>
        <authorList>
            <person name="Zhou M."/>
            <person name="Chen W."/>
            <person name="Chen H."/>
            <person name="Wei G."/>
        </authorList>
    </citation>
    <scope>NUCLEOTIDE SEQUENCE [LARGE SCALE GENOMIC DNA]</scope>
    <source>
        <strain evidence="1 2">CCNWXJ12-2</strain>
    </source>
</reference>
<evidence type="ECO:0000313" key="2">
    <source>
        <dbReference type="Proteomes" id="UP000003250"/>
    </source>
</evidence>
<dbReference type="AlphaFoldDB" id="H0HVI3"/>
<dbReference type="RefSeq" id="WP_008837791.1">
    <property type="nucleotide sequence ID" value="NZ_AHAM01000172.1"/>
</dbReference>
<accession>H0HVI3</accession>
<evidence type="ECO:0000313" key="1">
    <source>
        <dbReference type="EMBL" id="EHK55331.1"/>
    </source>
</evidence>
<dbReference type="SUPFAM" id="SSF158446">
    <property type="entry name" value="IVS-encoded protein-like"/>
    <property type="match status" value="1"/>
</dbReference>
<keyword evidence="2" id="KW-1185">Reference proteome</keyword>
<sequence>MVEVREDVLIGKAIESYRDLRVWQAAIELTVACYTETKSFPTSETYGLTSQIRRSSTSIAANIAEGYGRDNTGSYIQFLRIAQGSLKELETHVIIAKRIGYLDSTQEEFLLQKSEHIGKMLRALMRSVQRTT</sequence>
<name>H0HVI3_9HYPH</name>
<dbReference type="Gene3D" id="1.20.1440.60">
    <property type="entry name" value="23S rRNA-intervening sequence"/>
    <property type="match status" value="1"/>
</dbReference>